<evidence type="ECO:0000313" key="5">
    <source>
        <dbReference type="EMBL" id="GIY74419.1"/>
    </source>
</evidence>
<keyword evidence="1" id="KW-0346">Stress response</keyword>
<dbReference type="InterPro" id="IPR008978">
    <property type="entry name" value="HSP20-like_chaperone"/>
</dbReference>
<dbReference type="Gene3D" id="2.60.40.790">
    <property type="match status" value="1"/>
</dbReference>
<name>A0AAV4VXS0_CAEEX</name>
<evidence type="ECO:0000259" key="4">
    <source>
        <dbReference type="PROSITE" id="PS01031"/>
    </source>
</evidence>
<dbReference type="PROSITE" id="PS01031">
    <property type="entry name" value="SHSP"/>
    <property type="match status" value="1"/>
</dbReference>
<evidence type="ECO:0000256" key="2">
    <source>
        <dbReference type="PROSITE-ProRule" id="PRU00285"/>
    </source>
</evidence>
<evidence type="ECO:0000256" key="1">
    <source>
        <dbReference type="ARBA" id="ARBA00023016"/>
    </source>
</evidence>
<dbReference type="GO" id="GO:0051082">
    <property type="term" value="F:unfolded protein binding"/>
    <property type="evidence" value="ECO:0007669"/>
    <property type="project" value="TreeGrafter"/>
</dbReference>
<dbReference type="EMBL" id="BPLR01015218">
    <property type="protein sequence ID" value="GIY74419.1"/>
    <property type="molecule type" value="Genomic_DNA"/>
</dbReference>
<evidence type="ECO:0000256" key="3">
    <source>
        <dbReference type="RuleBase" id="RU003616"/>
    </source>
</evidence>
<dbReference type="GO" id="GO:0005634">
    <property type="term" value="C:nucleus"/>
    <property type="evidence" value="ECO:0007669"/>
    <property type="project" value="TreeGrafter"/>
</dbReference>
<accession>A0AAV4VXS0</accession>
<organism evidence="5 6">
    <name type="scientific">Caerostris extrusa</name>
    <name type="common">Bark spider</name>
    <name type="synonym">Caerostris bankana</name>
    <dbReference type="NCBI Taxonomy" id="172846"/>
    <lineage>
        <taxon>Eukaryota</taxon>
        <taxon>Metazoa</taxon>
        <taxon>Ecdysozoa</taxon>
        <taxon>Arthropoda</taxon>
        <taxon>Chelicerata</taxon>
        <taxon>Arachnida</taxon>
        <taxon>Araneae</taxon>
        <taxon>Araneomorphae</taxon>
        <taxon>Entelegynae</taxon>
        <taxon>Araneoidea</taxon>
        <taxon>Araneidae</taxon>
        <taxon>Caerostris</taxon>
    </lineage>
</organism>
<protein>
    <submittedName>
        <fullName evidence="5">Protein lethal(2)essential for life</fullName>
    </submittedName>
</protein>
<dbReference type="Proteomes" id="UP001054945">
    <property type="component" value="Unassembled WGS sequence"/>
</dbReference>
<dbReference type="InterPro" id="IPR002068">
    <property type="entry name" value="A-crystallin/Hsp20_dom"/>
</dbReference>
<sequence>MFSRLSRDLDDDPFDYRYTFIHPALMENYVCPTHVHFNIMKPRRQTSLTSKNAVSGKDNRSFQVMLNATHFLREEIEVKTVENFIVIHGKHKELADEHGFVSREFTRRYQVPDDVDPKTVISSLSKDGVLTVKAPRKRIAPPKNERVVPITIQKLAAVEEAQNNDNNSSRQLSSKVLKNKSNFLIVF</sequence>
<comment type="caution">
    <text evidence="5">The sequence shown here is derived from an EMBL/GenBank/DDBJ whole genome shotgun (WGS) entry which is preliminary data.</text>
</comment>
<dbReference type="AlphaFoldDB" id="A0AAV4VXS0"/>
<dbReference type="SUPFAM" id="SSF49764">
    <property type="entry name" value="HSP20-like chaperones"/>
    <property type="match status" value="1"/>
</dbReference>
<dbReference type="GO" id="GO:0005737">
    <property type="term" value="C:cytoplasm"/>
    <property type="evidence" value="ECO:0007669"/>
    <property type="project" value="TreeGrafter"/>
</dbReference>
<keyword evidence="6" id="KW-1185">Reference proteome</keyword>
<dbReference type="PRINTS" id="PR00299">
    <property type="entry name" value="ACRYSTALLIN"/>
</dbReference>
<dbReference type="GO" id="GO:0042026">
    <property type="term" value="P:protein refolding"/>
    <property type="evidence" value="ECO:0007669"/>
    <property type="project" value="TreeGrafter"/>
</dbReference>
<feature type="domain" description="SHSP" evidence="4">
    <location>
        <begin position="44"/>
        <end position="153"/>
    </location>
</feature>
<gene>
    <name evidence="5" type="primary">l(2)efl</name>
    <name evidence="5" type="ORF">CEXT_183061</name>
</gene>
<evidence type="ECO:0000313" key="6">
    <source>
        <dbReference type="Proteomes" id="UP001054945"/>
    </source>
</evidence>
<dbReference type="PANTHER" id="PTHR45640">
    <property type="entry name" value="HEAT SHOCK PROTEIN HSP-12.2-RELATED"/>
    <property type="match status" value="1"/>
</dbReference>
<reference evidence="5 6" key="1">
    <citation type="submission" date="2021-06" db="EMBL/GenBank/DDBJ databases">
        <title>Caerostris extrusa draft genome.</title>
        <authorList>
            <person name="Kono N."/>
            <person name="Arakawa K."/>
        </authorList>
    </citation>
    <scope>NUCLEOTIDE SEQUENCE [LARGE SCALE GENOMIC DNA]</scope>
</reference>
<dbReference type="CDD" id="cd06526">
    <property type="entry name" value="metazoan_ACD"/>
    <property type="match status" value="1"/>
</dbReference>
<proteinExistence type="inferred from homology"/>
<dbReference type="Pfam" id="PF00011">
    <property type="entry name" value="HSP20"/>
    <property type="match status" value="1"/>
</dbReference>
<dbReference type="GO" id="GO:0009408">
    <property type="term" value="P:response to heat"/>
    <property type="evidence" value="ECO:0007669"/>
    <property type="project" value="TreeGrafter"/>
</dbReference>
<dbReference type="PANTHER" id="PTHR45640:SF13">
    <property type="entry name" value="HEAT SHOCK PROTEIN 22-RELATED"/>
    <property type="match status" value="1"/>
</dbReference>
<comment type="similarity">
    <text evidence="2 3">Belongs to the small heat shock protein (HSP20) family.</text>
</comment>
<dbReference type="InterPro" id="IPR001436">
    <property type="entry name" value="Alpha-crystallin/sHSP_animal"/>
</dbReference>